<organism evidence="1 2">
    <name type="scientific">Microbacterium aoyamense</name>
    <dbReference type="NCBI Taxonomy" id="344166"/>
    <lineage>
        <taxon>Bacteria</taxon>
        <taxon>Bacillati</taxon>
        <taxon>Actinomycetota</taxon>
        <taxon>Actinomycetes</taxon>
        <taxon>Micrococcales</taxon>
        <taxon>Microbacteriaceae</taxon>
        <taxon>Microbacterium</taxon>
    </lineage>
</organism>
<dbReference type="RefSeq" id="WP_248146025.1">
    <property type="nucleotide sequence ID" value="NZ_BAAAOF010000002.1"/>
</dbReference>
<comment type="caution">
    <text evidence="1">The sequence shown here is derived from an EMBL/GenBank/DDBJ whole genome shotgun (WGS) entry which is preliminary data.</text>
</comment>
<keyword evidence="2" id="KW-1185">Reference proteome</keyword>
<protein>
    <submittedName>
        <fullName evidence="1">Uncharacterized protein</fullName>
    </submittedName>
</protein>
<reference evidence="2" key="1">
    <citation type="journal article" date="2019" name="Int. J. Syst. Evol. Microbiol.">
        <title>The Global Catalogue of Microorganisms (GCM) 10K type strain sequencing project: providing services to taxonomists for standard genome sequencing and annotation.</title>
        <authorList>
            <consortium name="The Broad Institute Genomics Platform"/>
            <consortium name="The Broad Institute Genome Sequencing Center for Infectious Disease"/>
            <person name="Wu L."/>
            <person name="Ma J."/>
        </authorList>
    </citation>
    <scope>NUCLEOTIDE SEQUENCE [LARGE SCALE GENOMIC DNA]</scope>
    <source>
        <strain evidence="2">JCM 14900</strain>
    </source>
</reference>
<dbReference type="EMBL" id="BAAAOF010000002">
    <property type="protein sequence ID" value="GAA1919330.1"/>
    <property type="molecule type" value="Genomic_DNA"/>
</dbReference>
<sequence length="58" mass="6143">MSPFGPLIAGGSTGGLALPDLEPEAVARRFVAVWDGLQALWLVDPSFDLGDEILASFR</sequence>
<gene>
    <name evidence="1" type="ORF">GCM10009775_09860</name>
</gene>
<dbReference type="Gene3D" id="1.10.357.10">
    <property type="entry name" value="Tetracycline Repressor, domain 2"/>
    <property type="match status" value="1"/>
</dbReference>
<accession>A0ABP5ASR6</accession>
<name>A0ABP5ASR6_9MICO</name>
<proteinExistence type="predicted"/>
<evidence type="ECO:0000313" key="2">
    <source>
        <dbReference type="Proteomes" id="UP001501343"/>
    </source>
</evidence>
<dbReference type="InterPro" id="IPR036271">
    <property type="entry name" value="Tet_transcr_reg_TetR-rel_C_sf"/>
</dbReference>
<evidence type="ECO:0000313" key="1">
    <source>
        <dbReference type="EMBL" id="GAA1919330.1"/>
    </source>
</evidence>
<dbReference type="Proteomes" id="UP001501343">
    <property type="component" value="Unassembled WGS sequence"/>
</dbReference>
<dbReference type="SUPFAM" id="SSF48498">
    <property type="entry name" value="Tetracyclin repressor-like, C-terminal domain"/>
    <property type="match status" value="1"/>
</dbReference>